<dbReference type="PROSITE" id="PS50077">
    <property type="entry name" value="HEAT_REPEAT"/>
    <property type="match status" value="1"/>
</dbReference>
<comment type="caution">
    <text evidence="4">The sequence shown here is derived from an EMBL/GenBank/DDBJ whole genome shotgun (WGS) entry which is preliminary data.</text>
</comment>
<evidence type="ECO:0000256" key="1">
    <source>
        <dbReference type="ARBA" id="ARBA00022737"/>
    </source>
</evidence>
<dbReference type="PANTHER" id="PTHR10648:SF1">
    <property type="entry name" value="SERINE_THREONINE-PROTEIN PHOSPHATASE 4 REGULATORY SUBUNIT 1"/>
    <property type="match status" value="1"/>
</dbReference>
<evidence type="ECO:0000313" key="5">
    <source>
        <dbReference type="Proteomes" id="UP000789901"/>
    </source>
</evidence>
<dbReference type="InterPro" id="IPR011989">
    <property type="entry name" value="ARM-like"/>
</dbReference>
<feature type="region of interest" description="Disordered" evidence="3">
    <location>
        <begin position="228"/>
        <end position="253"/>
    </location>
</feature>
<name>A0ABN7VMN5_GIGMA</name>
<feature type="repeat" description="HEAT" evidence="2">
    <location>
        <begin position="671"/>
        <end position="709"/>
    </location>
</feature>
<feature type="compositionally biased region" description="Polar residues" evidence="3">
    <location>
        <begin position="317"/>
        <end position="329"/>
    </location>
</feature>
<evidence type="ECO:0000256" key="3">
    <source>
        <dbReference type="SAM" id="MobiDB-lite"/>
    </source>
</evidence>
<dbReference type="PANTHER" id="PTHR10648">
    <property type="entry name" value="SERINE/THREONINE-PROTEIN PHOSPHATASE PP2A 65 KDA REGULATORY SUBUNIT"/>
    <property type="match status" value="1"/>
</dbReference>
<evidence type="ECO:0000256" key="2">
    <source>
        <dbReference type="PROSITE-ProRule" id="PRU00103"/>
    </source>
</evidence>
<feature type="compositionally biased region" description="Polar residues" evidence="3">
    <location>
        <begin position="923"/>
        <end position="944"/>
    </location>
</feature>
<dbReference type="SUPFAM" id="SSF48371">
    <property type="entry name" value="ARM repeat"/>
    <property type="match status" value="1"/>
</dbReference>
<accession>A0ABN7VMN5</accession>
<feature type="non-terminal residue" evidence="4">
    <location>
        <position position="960"/>
    </location>
</feature>
<dbReference type="InterPro" id="IPR051023">
    <property type="entry name" value="PP2A_Regulatory_Subunit_A"/>
</dbReference>
<dbReference type="Proteomes" id="UP000789901">
    <property type="component" value="Unassembled WGS sequence"/>
</dbReference>
<feature type="compositionally biased region" description="Basic and acidic residues" evidence="3">
    <location>
        <begin position="228"/>
        <end position="245"/>
    </location>
</feature>
<protein>
    <submittedName>
        <fullName evidence="4">2314_t:CDS:1</fullName>
    </submittedName>
</protein>
<proteinExistence type="predicted"/>
<reference evidence="4 5" key="1">
    <citation type="submission" date="2021-06" db="EMBL/GenBank/DDBJ databases">
        <authorList>
            <person name="Kallberg Y."/>
            <person name="Tangrot J."/>
            <person name="Rosling A."/>
        </authorList>
    </citation>
    <scope>NUCLEOTIDE SEQUENCE [LARGE SCALE GENOMIC DNA]</scope>
    <source>
        <strain evidence="4 5">120-4 pot B 10/14</strain>
    </source>
</reference>
<dbReference type="EMBL" id="CAJVQB010018251">
    <property type="protein sequence ID" value="CAG8787049.1"/>
    <property type="molecule type" value="Genomic_DNA"/>
</dbReference>
<dbReference type="InterPro" id="IPR021133">
    <property type="entry name" value="HEAT_type_2"/>
</dbReference>
<dbReference type="InterPro" id="IPR016024">
    <property type="entry name" value="ARM-type_fold"/>
</dbReference>
<gene>
    <name evidence="4" type="ORF">GMARGA_LOCUS20619</name>
</gene>
<evidence type="ECO:0000313" key="4">
    <source>
        <dbReference type="EMBL" id="CAG8787049.1"/>
    </source>
</evidence>
<dbReference type="Gene3D" id="1.25.10.10">
    <property type="entry name" value="Leucine-rich Repeat Variant"/>
    <property type="match status" value="1"/>
</dbReference>
<feature type="region of interest" description="Disordered" evidence="3">
    <location>
        <begin position="317"/>
        <end position="371"/>
    </location>
</feature>
<feature type="region of interest" description="Disordered" evidence="3">
    <location>
        <begin position="922"/>
        <end position="960"/>
    </location>
</feature>
<sequence length="960" mass="107997">MSIYSQDILLSDPYHTGLHVRGKHVYLGIANLLRWSLIWYFDDLTLEIVKIHVADNSMEDKNESGRDILFKDITCDTHFKESSYKLNRMQHKDRDKNLTSIHTMPSLSFSTSAIKSNDRNIRLYVRWELEGTPRSSYIASMLSSRSTQIPRSSFSGIFVYKFGSKNGLVTEHHVKHIVPAPSRRAVLYQGFGGLGGLMWRLRSGLKQKNEWGVGLGIVDAKIQINVKSSKDKNENHENSDQTLQEREEDLEDGGDLDTEELLAAMAENSSDQFSEVPPEEIEDEELLLDDTLSPLEKIFLYVKSDLHCPLREIPTEITTDNIQSDNNSTSRPLTPQRPQTPQSPQIPQRPQTPIQQSLPSQPPTPTNHLPYLSPAAFTPLLHALLLDQNTGIAQVAQNVIQSLVERILEEPDVNPKEKELLEKETLESVVLGIGRLDQEKVKREELNEWEADCDDTSVGAVTGIEEEVELGRMTMMSLISSLAPIVGPERCIRLFVPELDKMMEEPVFYVRKEAALAIGSLANVLPLDIITSKLLPIYDHFSTDPIWHVRRSCCLVLPTLCSKLPDEMKSDRAVKGIEIFAGDVSRSVRSAAGEIIGELIATFQPDGKVPESLVHHFLSLGPVRENNLSNGVTSGTYNNNPGQRDPERPVICAFNFPAVVLTLGESSWDDLKDTYIPLTRDMQIKVRRSLACSLHEIAKVIGPTKTENDLLNVFTYYLDDIDEVKSGIIEHLAAFIECLPQSTRNNYLPSLNDVWDGVKNHWRLRDEITKQIPALCRLFDEQYVLNHILPLTIRAVKDEVASVRETAVATDFEKYFLHGLKKLSSDNVVNVRIALGRIVGELCQLEQYYQDPATRPSQITYLINKLAEDLDVDVRSFVFPLLSPEERSKFISSTIQAMAESVENGMLHINEESNQLEVVKPKSQGSVETAPLNSSLSDISNSTEMNHELQVVENGHNSSR</sequence>
<keyword evidence="5" id="KW-1185">Reference proteome</keyword>
<organism evidence="4 5">
    <name type="scientific">Gigaspora margarita</name>
    <dbReference type="NCBI Taxonomy" id="4874"/>
    <lineage>
        <taxon>Eukaryota</taxon>
        <taxon>Fungi</taxon>
        <taxon>Fungi incertae sedis</taxon>
        <taxon>Mucoromycota</taxon>
        <taxon>Glomeromycotina</taxon>
        <taxon>Glomeromycetes</taxon>
        <taxon>Diversisporales</taxon>
        <taxon>Gigasporaceae</taxon>
        <taxon>Gigaspora</taxon>
    </lineage>
</organism>
<feature type="compositionally biased region" description="Low complexity" evidence="3">
    <location>
        <begin position="330"/>
        <end position="359"/>
    </location>
</feature>
<keyword evidence="1" id="KW-0677">Repeat</keyword>